<dbReference type="Pfam" id="PF24595">
    <property type="entry name" value="DUF7619"/>
    <property type="match status" value="1"/>
</dbReference>
<dbReference type="InterPro" id="IPR035986">
    <property type="entry name" value="PKD_dom_sf"/>
</dbReference>
<feature type="domain" description="PKD" evidence="1">
    <location>
        <begin position="55"/>
        <end position="98"/>
    </location>
</feature>
<dbReference type="InterPro" id="IPR000601">
    <property type="entry name" value="PKD_dom"/>
</dbReference>
<proteinExistence type="predicted"/>
<reference evidence="2" key="1">
    <citation type="submission" date="2023-03" db="EMBL/GenBank/DDBJ databases">
        <title>Andean soil-derived lignocellulolytic bacterial consortium as a source of novel taxa and putative plastic-active enzymes.</title>
        <authorList>
            <person name="Diaz-Garcia L."/>
            <person name="Chuvochina M."/>
            <person name="Feuerriegel G."/>
            <person name="Bunk B."/>
            <person name="Sproer C."/>
            <person name="Streit W.R."/>
            <person name="Rodriguez L.M."/>
            <person name="Overmann J."/>
            <person name="Jimenez D.J."/>
        </authorList>
    </citation>
    <scope>NUCLEOTIDE SEQUENCE</scope>
    <source>
        <strain evidence="2">MAG 7</strain>
    </source>
</reference>
<dbReference type="AlphaFoldDB" id="A0AAJ6BGR1"/>
<dbReference type="InterPro" id="IPR013783">
    <property type="entry name" value="Ig-like_fold"/>
</dbReference>
<dbReference type="SUPFAM" id="SSF49299">
    <property type="entry name" value="PKD domain"/>
    <property type="match status" value="1"/>
</dbReference>
<organism evidence="2 3">
    <name type="scientific">Candidatus Pseudobacter hemicellulosilyticus</name>
    <dbReference type="NCBI Taxonomy" id="3121375"/>
    <lineage>
        <taxon>Bacteria</taxon>
        <taxon>Pseudomonadati</taxon>
        <taxon>Bacteroidota</taxon>
        <taxon>Chitinophagia</taxon>
        <taxon>Chitinophagales</taxon>
        <taxon>Chitinophagaceae</taxon>
        <taxon>Pseudobacter</taxon>
    </lineage>
</organism>
<name>A0AAJ6BGR1_9BACT</name>
<protein>
    <submittedName>
        <fullName evidence="2">PKD domain-containing protein</fullName>
    </submittedName>
</protein>
<gene>
    <name evidence="2" type="ORF">P0Y53_21430</name>
</gene>
<dbReference type="InterPro" id="IPR055353">
    <property type="entry name" value="DUF7619"/>
</dbReference>
<dbReference type="InterPro" id="IPR057171">
    <property type="entry name" value="DUF7849"/>
</dbReference>
<dbReference type="PROSITE" id="PS50093">
    <property type="entry name" value="PKD"/>
    <property type="match status" value="1"/>
</dbReference>
<dbReference type="Proteomes" id="UP001220610">
    <property type="component" value="Chromosome"/>
</dbReference>
<evidence type="ECO:0000259" key="1">
    <source>
        <dbReference type="PROSITE" id="PS50093"/>
    </source>
</evidence>
<evidence type="ECO:0000313" key="3">
    <source>
        <dbReference type="Proteomes" id="UP001220610"/>
    </source>
</evidence>
<dbReference type="Pfam" id="PF18911">
    <property type="entry name" value="PKD_4"/>
    <property type="match status" value="1"/>
</dbReference>
<dbReference type="CDD" id="cd00146">
    <property type="entry name" value="PKD"/>
    <property type="match status" value="1"/>
</dbReference>
<sequence>MKKIIPLLLLPFIGLSMVLSVNGQLSDTIPAQINPEIDSNQVRFQSVLRPLRQIAGAPEAFYSYFWEFGDGSYSFARTPVHQYKDTGEYDVRLFATNNYDDGKKPPTRLQRVRLEKKKSLIAANTTPAFFKGAGSLEIRSSQQPKPGEDMVLLIGYRNRPGSGTAGSGSILLLYNEKQFAKNSFDLADTRTYHAERKIGFDSLIACAPAAETWLAEHTADSKGFFHASAGSYPYAADKEQLRQALKMEMDPFRQHQVWRIEAGTAGTEQFLFLSLNTLPEMIKDTNAVVTITGLFIPDDPALEMEKFNLELPIVASHDPNRLTLKNKRLNYRLTGRNRENTYKIQFQNTGKGPAKQVAIDVAIPGMLSSASIQVTDRKPACTWCTTAYPNQSCFDTIVRGDSIRFIFKNIYLPGTQQEGVEEPDSTMGYVKYTLSFTKGMRKEAFSSSAAIIFDKNEPIYTNRSVGRFKKGLSPGVIVGYGTALGSTLKNLGRQNYTLGFTLSEYSAYKKYFQWELYLQGYQETETFLGRRTGRDTMINGVGYKLEYSDSYLREKVFAFEAVPLELRYNFNSFISGGAGALVAGEFSRTRSRRVQAMVSGATGEGQLLEGTMDKESEAFAEWRGAFFADLQFGRVRVGPALGVRFLQYMNPGQQRLLFYASWKF</sequence>
<evidence type="ECO:0000313" key="2">
    <source>
        <dbReference type="EMBL" id="WEK35059.1"/>
    </source>
</evidence>
<dbReference type="Gene3D" id="2.60.40.10">
    <property type="entry name" value="Immunoglobulins"/>
    <property type="match status" value="1"/>
</dbReference>
<accession>A0AAJ6BGR1</accession>
<dbReference type="EMBL" id="CP119311">
    <property type="protein sequence ID" value="WEK35059.1"/>
    <property type="molecule type" value="Genomic_DNA"/>
</dbReference>
<dbReference type="Pfam" id="PF25233">
    <property type="entry name" value="DUF7849"/>
    <property type="match status" value="1"/>
</dbReference>